<dbReference type="EMBL" id="QHJG01000046">
    <property type="protein sequence ID" value="PWY54082.1"/>
    <property type="molecule type" value="Genomic_DNA"/>
</dbReference>
<name>A0A317U0R6_9GAMM</name>
<organism evidence="1 2">
    <name type="scientific">Legionella qingyii</name>
    <dbReference type="NCBI Taxonomy" id="2184757"/>
    <lineage>
        <taxon>Bacteria</taxon>
        <taxon>Pseudomonadati</taxon>
        <taxon>Pseudomonadota</taxon>
        <taxon>Gammaproteobacteria</taxon>
        <taxon>Legionellales</taxon>
        <taxon>Legionellaceae</taxon>
        <taxon>Legionella</taxon>
    </lineage>
</organism>
<proteinExistence type="predicted"/>
<comment type="caution">
    <text evidence="1">The sequence shown here is derived from an EMBL/GenBank/DDBJ whole genome shotgun (WGS) entry which is preliminary data.</text>
</comment>
<dbReference type="AlphaFoldDB" id="A0A317U0R6"/>
<evidence type="ECO:0000313" key="1">
    <source>
        <dbReference type="EMBL" id="PWY54082.1"/>
    </source>
</evidence>
<sequence>MAKIVINVLDDYPFNYFFNHIRVKIHEAITIVGIVENNTEKVSNSLLLNYLYIVVFADQNLPCTQKRISGNETDGIATKKVILV</sequence>
<reference evidence="1 2" key="1">
    <citation type="submission" date="2018-05" db="EMBL/GenBank/DDBJ databases">
        <title>Legionella qingyii sp.nov., whole genome shotgun sequence.</title>
        <authorList>
            <person name="Wu H."/>
            <person name="Zhu Q."/>
            <person name="Hu C."/>
        </authorList>
    </citation>
    <scope>NUCLEOTIDE SEQUENCE [LARGE SCALE GENOMIC DNA]</scope>
    <source>
        <strain evidence="1 2">HEB18</strain>
    </source>
</reference>
<protein>
    <submittedName>
        <fullName evidence="1">Uncharacterized protein</fullName>
    </submittedName>
</protein>
<dbReference type="Proteomes" id="UP000247152">
    <property type="component" value="Unassembled WGS sequence"/>
</dbReference>
<evidence type="ECO:0000313" key="2">
    <source>
        <dbReference type="Proteomes" id="UP000247152"/>
    </source>
</evidence>
<accession>A0A317U0R6</accession>
<gene>
    <name evidence="1" type="ORF">DGG96_18965</name>
</gene>